<comment type="caution">
    <text evidence="1">The sequence shown here is derived from an EMBL/GenBank/DDBJ whole genome shotgun (WGS) entry which is preliminary data.</text>
</comment>
<dbReference type="SUPFAM" id="SSF53474">
    <property type="entry name" value="alpha/beta-Hydrolases"/>
    <property type="match status" value="1"/>
</dbReference>
<dbReference type="InterPro" id="IPR029058">
    <property type="entry name" value="AB_hydrolase_fold"/>
</dbReference>
<dbReference type="EMBL" id="MU853228">
    <property type="protein sequence ID" value="KAK4123657.1"/>
    <property type="molecule type" value="Genomic_DNA"/>
</dbReference>
<organism evidence="1 2">
    <name type="scientific">Parathielavia appendiculata</name>
    <dbReference type="NCBI Taxonomy" id="2587402"/>
    <lineage>
        <taxon>Eukaryota</taxon>
        <taxon>Fungi</taxon>
        <taxon>Dikarya</taxon>
        <taxon>Ascomycota</taxon>
        <taxon>Pezizomycotina</taxon>
        <taxon>Sordariomycetes</taxon>
        <taxon>Sordariomycetidae</taxon>
        <taxon>Sordariales</taxon>
        <taxon>Chaetomiaceae</taxon>
        <taxon>Parathielavia</taxon>
    </lineage>
</organism>
<reference evidence="1" key="2">
    <citation type="submission" date="2023-05" db="EMBL/GenBank/DDBJ databases">
        <authorList>
            <consortium name="Lawrence Berkeley National Laboratory"/>
            <person name="Steindorff A."/>
            <person name="Hensen N."/>
            <person name="Bonometti L."/>
            <person name="Westerberg I."/>
            <person name="Brannstrom I.O."/>
            <person name="Guillou S."/>
            <person name="Cros-Aarteil S."/>
            <person name="Calhoun S."/>
            <person name="Haridas S."/>
            <person name="Kuo A."/>
            <person name="Mondo S."/>
            <person name="Pangilinan J."/>
            <person name="Riley R."/>
            <person name="Labutti K."/>
            <person name="Andreopoulos B."/>
            <person name="Lipzen A."/>
            <person name="Chen C."/>
            <person name="Yanf M."/>
            <person name="Daum C."/>
            <person name="Ng V."/>
            <person name="Clum A."/>
            <person name="Ohm R."/>
            <person name="Martin F."/>
            <person name="Silar P."/>
            <person name="Natvig D."/>
            <person name="Lalanne C."/>
            <person name="Gautier V."/>
            <person name="Ament-Velasquez S.L."/>
            <person name="Kruys A."/>
            <person name="Hutchinson M.I."/>
            <person name="Powell A.J."/>
            <person name="Barry K."/>
            <person name="Miller A.N."/>
            <person name="Grigoriev I.V."/>
            <person name="Debuchy R."/>
            <person name="Gladieux P."/>
            <person name="Thoren M.H."/>
            <person name="Johannesson H."/>
        </authorList>
    </citation>
    <scope>NUCLEOTIDE SEQUENCE</scope>
    <source>
        <strain evidence="1">CBS 731.68</strain>
    </source>
</reference>
<protein>
    <recommendedName>
        <fullName evidence="3">AB hydrolase-1 domain-containing protein</fullName>
    </recommendedName>
</protein>
<dbReference type="GeneID" id="87832374"/>
<sequence>MQKNTIWPWFAHCIDMNPQREIREDKPITEVIMHSTTKRRNTSSGRNSTQLKLPLTSETTGRIRYLTYTMTAPPAATFLDNPRFHQTFSLPADAPRGRANPFTVKYADYGYRNETQPEQERILLFFSPLMASRLLLVTKDHLAIKHKIRIICTDRPGVGGTDPAEAKDRLNLWREAIPALLSHLSIPYVHAIVAHSGGTVYALDLLLHRPDLLLPQSDQPHQSPTYLALGAHGVDAARFGKGVVPARGQQEGGDAEQEEEGRAWEVKWEEGVWSGVMRRVYDEGVKGISEEASMLLRKGKSMKGGLGDWDDYDELVQRLREALAAAGRRLRVRVFYAEKDSVTGDGWSASKGAKWFDGCWEGAEDVVDYQSRTVQGADHDTIWGLRWGAIIRGV</sequence>
<name>A0AAN6TZL8_9PEZI</name>
<evidence type="ECO:0008006" key="3">
    <source>
        <dbReference type="Google" id="ProtNLM"/>
    </source>
</evidence>
<gene>
    <name evidence="1" type="ORF">N657DRAFT_671751</name>
</gene>
<evidence type="ECO:0000313" key="2">
    <source>
        <dbReference type="Proteomes" id="UP001302602"/>
    </source>
</evidence>
<dbReference type="AlphaFoldDB" id="A0AAN6TZL8"/>
<accession>A0AAN6TZL8</accession>
<dbReference type="Proteomes" id="UP001302602">
    <property type="component" value="Unassembled WGS sequence"/>
</dbReference>
<dbReference type="RefSeq" id="XP_062647428.1">
    <property type="nucleotide sequence ID" value="XM_062795606.1"/>
</dbReference>
<proteinExistence type="predicted"/>
<dbReference type="Gene3D" id="3.40.50.1820">
    <property type="entry name" value="alpha/beta hydrolase"/>
    <property type="match status" value="1"/>
</dbReference>
<evidence type="ECO:0000313" key="1">
    <source>
        <dbReference type="EMBL" id="KAK4123657.1"/>
    </source>
</evidence>
<reference evidence="1" key="1">
    <citation type="journal article" date="2023" name="Mol. Phylogenet. Evol.">
        <title>Genome-scale phylogeny and comparative genomics of the fungal order Sordariales.</title>
        <authorList>
            <person name="Hensen N."/>
            <person name="Bonometti L."/>
            <person name="Westerberg I."/>
            <person name="Brannstrom I.O."/>
            <person name="Guillou S."/>
            <person name="Cros-Aarteil S."/>
            <person name="Calhoun S."/>
            <person name="Haridas S."/>
            <person name="Kuo A."/>
            <person name="Mondo S."/>
            <person name="Pangilinan J."/>
            <person name="Riley R."/>
            <person name="LaButti K."/>
            <person name="Andreopoulos B."/>
            <person name="Lipzen A."/>
            <person name="Chen C."/>
            <person name="Yan M."/>
            <person name="Daum C."/>
            <person name="Ng V."/>
            <person name="Clum A."/>
            <person name="Steindorff A."/>
            <person name="Ohm R.A."/>
            <person name="Martin F."/>
            <person name="Silar P."/>
            <person name="Natvig D.O."/>
            <person name="Lalanne C."/>
            <person name="Gautier V."/>
            <person name="Ament-Velasquez S.L."/>
            <person name="Kruys A."/>
            <person name="Hutchinson M.I."/>
            <person name="Powell A.J."/>
            <person name="Barry K."/>
            <person name="Miller A.N."/>
            <person name="Grigoriev I.V."/>
            <person name="Debuchy R."/>
            <person name="Gladieux P."/>
            <person name="Hiltunen Thoren M."/>
            <person name="Johannesson H."/>
        </authorList>
    </citation>
    <scope>NUCLEOTIDE SEQUENCE</scope>
    <source>
        <strain evidence="1">CBS 731.68</strain>
    </source>
</reference>
<keyword evidence="2" id="KW-1185">Reference proteome</keyword>